<dbReference type="Pfam" id="PF00400">
    <property type="entry name" value="WD40"/>
    <property type="match status" value="2"/>
</dbReference>
<organism evidence="2 4">
    <name type="scientific">Paramecium sonneborni</name>
    <dbReference type="NCBI Taxonomy" id="65129"/>
    <lineage>
        <taxon>Eukaryota</taxon>
        <taxon>Sar</taxon>
        <taxon>Alveolata</taxon>
        <taxon>Ciliophora</taxon>
        <taxon>Intramacronucleata</taxon>
        <taxon>Oligohymenophorea</taxon>
        <taxon>Peniculida</taxon>
        <taxon>Parameciidae</taxon>
        <taxon>Paramecium</taxon>
    </lineage>
</organism>
<evidence type="ECO:0000313" key="2">
    <source>
        <dbReference type="EMBL" id="CAD8115681.1"/>
    </source>
</evidence>
<sequence length="316" mass="37366">MLQQDNTKKKFFKFQSTFKLPNETLEISINYNDTILAISDLKNIQLYQILEFQFIYHSTLEGHQGGITTLLFSTQSNTLFSGGRDKIIIIWKEIDNQFTIFQLIKENTDWIQQIAVFSNDCYFISTSDDHSIKLWSQSNTQQWSCIQTIQNEEWDPSYVSFNKQQNLVVCVTKYNQFAIWNFQKDILKKIQAVNLENFKSIQQIFFSEENLIFILTLMQTIEIWQQNNENFLFEKKSSFFCQKQQYFIHFNINLQYLAGLEAGSAIQIYHLDQNKELQQIQTIDGNYQASITSNLNGVHLIIIKDYNCLESWQFQN</sequence>
<evidence type="ECO:0000256" key="1">
    <source>
        <dbReference type="PROSITE-ProRule" id="PRU00221"/>
    </source>
</evidence>
<feature type="repeat" description="WD" evidence="1">
    <location>
        <begin position="60"/>
        <end position="92"/>
    </location>
</feature>
<dbReference type="OrthoDB" id="273771at2759"/>
<comment type="caution">
    <text evidence="2">The sequence shown here is derived from an EMBL/GenBank/DDBJ whole genome shotgun (WGS) entry which is preliminary data.</text>
</comment>
<gene>
    <name evidence="2" type="ORF">PSON_ATCC_30995.1.T1090037</name>
    <name evidence="3" type="ORF">PSON_ATCC_30995.1.T1090038</name>
</gene>
<dbReference type="GO" id="GO:0016226">
    <property type="term" value="P:iron-sulfur cluster assembly"/>
    <property type="evidence" value="ECO:0007669"/>
    <property type="project" value="TreeGrafter"/>
</dbReference>
<accession>A0A8S1QL14</accession>
<keyword evidence="4" id="KW-1185">Reference proteome</keyword>
<feature type="repeat" description="WD" evidence="1">
    <location>
        <begin position="104"/>
        <end position="136"/>
    </location>
</feature>
<dbReference type="PANTHER" id="PTHR19920:SF0">
    <property type="entry name" value="CYTOSOLIC IRON-SULFUR PROTEIN ASSEMBLY PROTEIN CIAO1-RELATED"/>
    <property type="match status" value="1"/>
</dbReference>
<reference evidence="2" key="1">
    <citation type="submission" date="2021-01" db="EMBL/GenBank/DDBJ databases">
        <authorList>
            <consortium name="Genoscope - CEA"/>
            <person name="William W."/>
        </authorList>
    </citation>
    <scope>NUCLEOTIDE SEQUENCE</scope>
</reference>
<dbReference type="InterPro" id="IPR001680">
    <property type="entry name" value="WD40_rpt"/>
</dbReference>
<dbReference type="Proteomes" id="UP000692954">
    <property type="component" value="Unassembled WGS sequence"/>
</dbReference>
<dbReference type="SMART" id="SM00320">
    <property type="entry name" value="WD40"/>
    <property type="match status" value="3"/>
</dbReference>
<keyword evidence="1" id="KW-0853">WD repeat</keyword>
<proteinExistence type="predicted"/>
<dbReference type="AlphaFoldDB" id="A0A8S1QL14"/>
<dbReference type="EMBL" id="CAJJDN010000109">
    <property type="protein sequence ID" value="CAD8115681.1"/>
    <property type="molecule type" value="Genomic_DNA"/>
</dbReference>
<dbReference type="PANTHER" id="PTHR19920">
    <property type="entry name" value="WD40 PROTEIN CIAO1"/>
    <property type="match status" value="1"/>
</dbReference>
<evidence type="ECO:0000313" key="4">
    <source>
        <dbReference type="Proteomes" id="UP000692954"/>
    </source>
</evidence>
<dbReference type="PROSITE" id="PS50082">
    <property type="entry name" value="WD_REPEATS_2"/>
    <property type="match status" value="2"/>
</dbReference>
<dbReference type="GO" id="GO:0097361">
    <property type="term" value="C:cytosolic [4Fe-4S] assembly targeting complex"/>
    <property type="evidence" value="ECO:0007669"/>
    <property type="project" value="TreeGrafter"/>
</dbReference>
<protein>
    <recommendedName>
        <fullName evidence="5">WD40-repeat-containing domain</fullName>
    </recommendedName>
</protein>
<dbReference type="EMBL" id="CAJJDN010000109">
    <property type="protein sequence ID" value="CAD8115683.1"/>
    <property type="molecule type" value="Genomic_DNA"/>
</dbReference>
<evidence type="ECO:0000313" key="3">
    <source>
        <dbReference type="EMBL" id="CAD8115683.1"/>
    </source>
</evidence>
<dbReference type="PROSITE" id="PS50294">
    <property type="entry name" value="WD_REPEATS_REGION"/>
    <property type="match status" value="1"/>
</dbReference>
<name>A0A8S1QL14_9CILI</name>
<evidence type="ECO:0008006" key="5">
    <source>
        <dbReference type="Google" id="ProtNLM"/>
    </source>
</evidence>